<feature type="compositionally biased region" description="Polar residues" evidence="1">
    <location>
        <begin position="1"/>
        <end position="12"/>
    </location>
</feature>
<dbReference type="Proteomes" id="UP000799118">
    <property type="component" value="Unassembled WGS sequence"/>
</dbReference>
<protein>
    <recommendedName>
        <fullName evidence="2">DUF6532 domain-containing protein</fullName>
    </recommendedName>
</protein>
<dbReference type="OrthoDB" id="3257342at2759"/>
<accession>A0A6A4H2Q7</accession>
<dbReference type="Pfam" id="PF20149">
    <property type="entry name" value="DUF6532"/>
    <property type="match status" value="1"/>
</dbReference>
<feature type="domain" description="DUF6532" evidence="2">
    <location>
        <begin position="74"/>
        <end position="265"/>
    </location>
</feature>
<proteinExistence type="predicted"/>
<evidence type="ECO:0000313" key="4">
    <source>
        <dbReference type="Proteomes" id="UP000799118"/>
    </source>
</evidence>
<dbReference type="AlphaFoldDB" id="A0A6A4H2Q7"/>
<gene>
    <name evidence="3" type="ORF">BT96DRAFT_1001158</name>
</gene>
<evidence type="ECO:0000313" key="3">
    <source>
        <dbReference type="EMBL" id="KAE9391615.1"/>
    </source>
</evidence>
<dbReference type="InterPro" id="IPR045341">
    <property type="entry name" value="DUF6532"/>
</dbReference>
<evidence type="ECO:0000256" key="1">
    <source>
        <dbReference type="SAM" id="MobiDB-lite"/>
    </source>
</evidence>
<reference evidence="3" key="1">
    <citation type="journal article" date="2019" name="Environ. Microbiol.">
        <title>Fungal ecological strategies reflected in gene transcription - a case study of two litter decomposers.</title>
        <authorList>
            <person name="Barbi F."/>
            <person name="Kohler A."/>
            <person name="Barry K."/>
            <person name="Baskaran P."/>
            <person name="Daum C."/>
            <person name="Fauchery L."/>
            <person name="Ihrmark K."/>
            <person name="Kuo A."/>
            <person name="LaButti K."/>
            <person name="Lipzen A."/>
            <person name="Morin E."/>
            <person name="Grigoriev I.V."/>
            <person name="Henrissat B."/>
            <person name="Lindahl B."/>
            <person name="Martin F."/>
        </authorList>
    </citation>
    <scope>NUCLEOTIDE SEQUENCE</scope>
    <source>
        <strain evidence="3">JB14</strain>
    </source>
</reference>
<name>A0A6A4H2Q7_9AGAR</name>
<keyword evidence="4" id="KW-1185">Reference proteome</keyword>
<sequence>MALKFPNSSPSKSPLKRLYGETSPTRKVIPMARGTHGYRPGFDSPSATSSPKRKRMTATEIEPIHGWIVRDAAKRVLLKRITENGFMVGKELDLAAREAAKESEYESRTGARIDQEVINQASVVLIQVITLQAEVNLDDMVDKSRYLVGAFYELWGSSDWLKIADEARQLTDQIRFVFMDPVARTGVYLHDGVQYFITFIFEFVSEVAALWKYQANGLPIQCIAFACTLIEHSIDEWRLGRLDWLPFMSTTYKNKYQVHIKTIQELATTSTIVPQMRRFFCKKVMNHLQMIAECRSVLNIPRKDMRDEEEAWKEFGWDQESHSDIDFGGSNKENENLLAILNDSDEVD</sequence>
<dbReference type="EMBL" id="ML769618">
    <property type="protein sequence ID" value="KAE9391615.1"/>
    <property type="molecule type" value="Genomic_DNA"/>
</dbReference>
<organism evidence="3 4">
    <name type="scientific">Gymnopus androsaceus JB14</name>
    <dbReference type="NCBI Taxonomy" id="1447944"/>
    <lineage>
        <taxon>Eukaryota</taxon>
        <taxon>Fungi</taxon>
        <taxon>Dikarya</taxon>
        <taxon>Basidiomycota</taxon>
        <taxon>Agaricomycotina</taxon>
        <taxon>Agaricomycetes</taxon>
        <taxon>Agaricomycetidae</taxon>
        <taxon>Agaricales</taxon>
        <taxon>Marasmiineae</taxon>
        <taxon>Omphalotaceae</taxon>
        <taxon>Gymnopus</taxon>
    </lineage>
</organism>
<evidence type="ECO:0000259" key="2">
    <source>
        <dbReference type="Pfam" id="PF20149"/>
    </source>
</evidence>
<feature type="region of interest" description="Disordered" evidence="1">
    <location>
        <begin position="1"/>
        <end position="56"/>
    </location>
</feature>